<dbReference type="Proteomes" id="UP000321490">
    <property type="component" value="Unassembled WGS sequence"/>
</dbReference>
<organism evidence="3 4">
    <name type="scientific">Modestobacter roseus</name>
    <dbReference type="NCBI Taxonomy" id="1181884"/>
    <lineage>
        <taxon>Bacteria</taxon>
        <taxon>Bacillati</taxon>
        <taxon>Actinomycetota</taxon>
        <taxon>Actinomycetes</taxon>
        <taxon>Geodermatophilales</taxon>
        <taxon>Geodermatophilaceae</taxon>
        <taxon>Modestobacter</taxon>
    </lineage>
</organism>
<keyword evidence="4" id="KW-1185">Reference proteome</keyword>
<dbReference type="RefSeq" id="WP_228395365.1">
    <property type="nucleotide sequence ID" value="NZ_JABGDC010000295.1"/>
</dbReference>
<proteinExistence type="predicted"/>
<feature type="transmembrane region" description="Helical" evidence="2">
    <location>
        <begin position="58"/>
        <end position="75"/>
    </location>
</feature>
<evidence type="ECO:0000313" key="4">
    <source>
        <dbReference type="Proteomes" id="UP000321490"/>
    </source>
</evidence>
<feature type="region of interest" description="Disordered" evidence="1">
    <location>
        <begin position="1"/>
        <end position="49"/>
    </location>
</feature>
<sequence length="109" mass="12165">MTPVSEHSGRGQGQQTSARVVEQSEREEGIVRAGETPITHESPEDWGWHGEAGKAGRIGGWFMVVVLLAFLVGNHDGQVENLWIIGFAAYLVGLLIWDARRRKNAWRSR</sequence>
<keyword evidence="2" id="KW-0472">Membrane</keyword>
<dbReference type="InterPro" id="IPR024341">
    <property type="entry name" value="DUF2631"/>
</dbReference>
<protein>
    <submittedName>
        <fullName evidence="3">Uncharacterized protein DUF2631</fullName>
    </submittedName>
</protein>
<comment type="caution">
    <text evidence="3">The sequence shown here is derived from an EMBL/GenBank/DDBJ whole genome shotgun (WGS) entry which is preliminary data.</text>
</comment>
<evidence type="ECO:0000256" key="1">
    <source>
        <dbReference type="SAM" id="MobiDB-lite"/>
    </source>
</evidence>
<dbReference type="EMBL" id="VLKF01000001">
    <property type="protein sequence ID" value="TWH73858.1"/>
    <property type="molecule type" value="Genomic_DNA"/>
</dbReference>
<dbReference type="Pfam" id="PF10939">
    <property type="entry name" value="DUF2631"/>
    <property type="match status" value="1"/>
</dbReference>
<evidence type="ECO:0000256" key="2">
    <source>
        <dbReference type="SAM" id="Phobius"/>
    </source>
</evidence>
<gene>
    <name evidence="3" type="ORF">JD78_02387</name>
</gene>
<dbReference type="AlphaFoldDB" id="A0A562ISD9"/>
<name>A0A562ISD9_9ACTN</name>
<reference evidence="3 4" key="1">
    <citation type="submission" date="2019-07" db="EMBL/GenBank/DDBJ databases">
        <title>R&amp;d 2014.</title>
        <authorList>
            <person name="Klenk H.-P."/>
        </authorList>
    </citation>
    <scope>NUCLEOTIDE SEQUENCE [LARGE SCALE GENOMIC DNA]</scope>
    <source>
        <strain evidence="3 4">DSM 45764</strain>
    </source>
</reference>
<accession>A0A562ISD9</accession>
<evidence type="ECO:0000313" key="3">
    <source>
        <dbReference type="EMBL" id="TWH73858.1"/>
    </source>
</evidence>
<keyword evidence="2" id="KW-1133">Transmembrane helix</keyword>
<feature type="transmembrane region" description="Helical" evidence="2">
    <location>
        <begin position="81"/>
        <end position="99"/>
    </location>
</feature>
<keyword evidence="2" id="KW-0812">Transmembrane</keyword>